<dbReference type="Gene3D" id="1.10.620.20">
    <property type="entry name" value="Ribonucleotide Reductase, subunit A"/>
    <property type="match status" value="1"/>
</dbReference>
<dbReference type="InterPro" id="IPR009078">
    <property type="entry name" value="Ferritin-like_SF"/>
</dbReference>
<evidence type="ECO:0008006" key="4">
    <source>
        <dbReference type="Google" id="ProtNLM"/>
    </source>
</evidence>
<dbReference type="InterPro" id="IPR012348">
    <property type="entry name" value="RNR-like"/>
</dbReference>
<evidence type="ECO:0000256" key="1">
    <source>
        <dbReference type="SAM" id="MobiDB-lite"/>
    </source>
</evidence>
<protein>
    <recommendedName>
        <fullName evidence="4">Ferritin-like domain-containing protein</fullName>
    </recommendedName>
</protein>
<feature type="region of interest" description="Disordered" evidence="1">
    <location>
        <begin position="284"/>
        <end position="308"/>
    </location>
</feature>
<dbReference type="SUPFAM" id="SSF47240">
    <property type="entry name" value="Ferritin-like"/>
    <property type="match status" value="1"/>
</dbReference>
<evidence type="ECO:0000313" key="2">
    <source>
        <dbReference type="EMBL" id="MBB4676792.1"/>
    </source>
</evidence>
<sequence length="308" mass="34231">MNRPIPRRLDQASLRELRWPSLREVLRHPVEVAAERPEPRELHRRWVAQTWQAGDIDLTADRRHWRRSLPERTRADLRALLPRLNLGEPTSIESLRPILVAAPDADALLYLGTQLVDEVRHRQFALRVAAELCDLPEPAPGWPAMRELQAELSGELLRHPADYRRWLRAVTLFHLVQQGVLALSGQLALVTLLGDMPGLPGVRTAFAAITRDRSRHLAFGLHALRQGVLEGHAGDIGEVVALAAAPGIAAVFGEAHPHARLAWRRLAWLLREIGLPERSGRDRLIPAGAGAHGASTIRPRKPPAASLV</sequence>
<proteinExistence type="predicted"/>
<dbReference type="RefSeq" id="WP_185002565.1">
    <property type="nucleotide sequence ID" value="NZ_BAAAUI010000012.1"/>
</dbReference>
<dbReference type="AlphaFoldDB" id="A0A7W7FT21"/>
<dbReference type="EMBL" id="JACHMH010000001">
    <property type="protein sequence ID" value="MBB4676792.1"/>
    <property type="molecule type" value="Genomic_DNA"/>
</dbReference>
<reference evidence="2 3" key="1">
    <citation type="submission" date="2020-08" db="EMBL/GenBank/DDBJ databases">
        <title>Sequencing the genomes of 1000 actinobacteria strains.</title>
        <authorList>
            <person name="Klenk H.-P."/>
        </authorList>
    </citation>
    <scope>NUCLEOTIDE SEQUENCE [LARGE SCALE GENOMIC DNA]</scope>
    <source>
        <strain evidence="2 3">DSM 44230</strain>
    </source>
</reference>
<evidence type="ECO:0000313" key="3">
    <source>
        <dbReference type="Proteomes" id="UP000533598"/>
    </source>
</evidence>
<dbReference type="GO" id="GO:0016491">
    <property type="term" value="F:oxidoreductase activity"/>
    <property type="evidence" value="ECO:0007669"/>
    <property type="project" value="InterPro"/>
</dbReference>
<dbReference type="Proteomes" id="UP000533598">
    <property type="component" value="Unassembled WGS sequence"/>
</dbReference>
<comment type="caution">
    <text evidence="2">The sequence shown here is derived from an EMBL/GenBank/DDBJ whole genome shotgun (WGS) entry which is preliminary data.</text>
</comment>
<keyword evidence="3" id="KW-1185">Reference proteome</keyword>
<name>A0A7W7FT21_9PSEU</name>
<gene>
    <name evidence="2" type="ORF">HNR67_002910</name>
</gene>
<accession>A0A7W7FT21</accession>
<organism evidence="2 3">
    <name type="scientific">Crossiella cryophila</name>
    <dbReference type="NCBI Taxonomy" id="43355"/>
    <lineage>
        <taxon>Bacteria</taxon>
        <taxon>Bacillati</taxon>
        <taxon>Actinomycetota</taxon>
        <taxon>Actinomycetes</taxon>
        <taxon>Pseudonocardiales</taxon>
        <taxon>Pseudonocardiaceae</taxon>
        <taxon>Crossiella</taxon>
    </lineage>
</organism>